<sequence length="74" mass="8432">MDMARSILKATHFPNDYWAEAVHCAVYILNKCPTKAVMNKVPEEAWSGRKQGVTHMKVFGCVAYAHIPDQLRKK</sequence>
<dbReference type="InterPro" id="IPR039537">
    <property type="entry name" value="Retrotran_Ty1/copia-like"/>
</dbReference>
<dbReference type="Proteomes" id="UP001077788">
    <property type="component" value="Unassembled WGS sequence"/>
</dbReference>
<dbReference type="RefSeq" id="WP_267991843.1">
    <property type="nucleotide sequence ID" value="NZ_JAPQFC010000155.1"/>
</dbReference>
<dbReference type="SUPFAM" id="SSF53098">
    <property type="entry name" value="Ribonuclease H-like"/>
    <property type="match status" value="1"/>
</dbReference>
<dbReference type="EMBL" id="JAPQFC010000155">
    <property type="protein sequence ID" value="MCY6524773.1"/>
    <property type="molecule type" value="Genomic_DNA"/>
</dbReference>
<evidence type="ECO:0000313" key="1">
    <source>
        <dbReference type="EMBL" id="MCY6524773.1"/>
    </source>
</evidence>
<protein>
    <submittedName>
        <fullName evidence="1">Uncharacterized protein</fullName>
    </submittedName>
</protein>
<dbReference type="PANTHER" id="PTHR42648">
    <property type="entry name" value="TRANSPOSASE, PUTATIVE-RELATED"/>
    <property type="match status" value="1"/>
</dbReference>
<name>A0A9Q4DJN2_ACTPL</name>
<accession>A0A9Q4DJN2</accession>
<dbReference type="AlphaFoldDB" id="A0A9Q4DJN2"/>
<dbReference type="PANTHER" id="PTHR42648:SF18">
    <property type="entry name" value="RETROTRANSPOSON, UNCLASSIFIED-LIKE PROTEIN"/>
    <property type="match status" value="1"/>
</dbReference>
<proteinExistence type="predicted"/>
<gene>
    <name evidence="1" type="ORF">OYG11_11225</name>
</gene>
<feature type="non-terminal residue" evidence="1">
    <location>
        <position position="74"/>
    </location>
</feature>
<evidence type="ECO:0000313" key="2">
    <source>
        <dbReference type="Proteomes" id="UP001077788"/>
    </source>
</evidence>
<reference evidence="1" key="1">
    <citation type="journal article" date="2021" name="Vet Sci">
        <title>O-Serogroups and Pathovirotypes of Escherichia coli Isolated from Post-Weaning Piglets Showing Diarrhoea and/or Oedema in South Korea.</title>
        <authorList>
            <person name="Byun J.W."/>
            <person name="Moon B.Y."/>
            <person name="Do K.H."/>
            <person name="Lee K."/>
            <person name="Lee H.Y."/>
            <person name="Kim W.I."/>
            <person name="So B."/>
            <person name="Lee W.K."/>
        </authorList>
    </citation>
    <scope>NUCLEOTIDE SEQUENCE</scope>
    <source>
        <strain evidence="1">84/14</strain>
    </source>
</reference>
<dbReference type="InterPro" id="IPR012337">
    <property type="entry name" value="RNaseH-like_sf"/>
</dbReference>
<organism evidence="1 2">
    <name type="scientific">Actinobacillus pleuropneumoniae</name>
    <name type="common">Haemophilus pleuropneumoniae</name>
    <dbReference type="NCBI Taxonomy" id="715"/>
    <lineage>
        <taxon>Bacteria</taxon>
        <taxon>Pseudomonadati</taxon>
        <taxon>Pseudomonadota</taxon>
        <taxon>Gammaproteobacteria</taxon>
        <taxon>Pasteurellales</taxon>
        <taxon>Pasteurellaceae</taxon>
        <taxon>Actinobacillus</taxon>
    </lineage>
</organism>
<reference evidence="1" key="2">
    <citation type="submission" date="2022-12" db="EMBL/GenBank/DDBJ databases">
        <authorList>
            <person name="Kardos G."/>
            <person name="Sarkozi R."/>
            <person name="Laczko L."/>
            <person name="Marton S."/>
            <person name="Makrai L."/>
            <person name="Banyai K."/>
            <person name="Fodor L."/>
        </authorList>
    </citation>
    <scope>NUCLEOTIDE SEQUENCE</scope>
    <source>
        <strain evidence="1">84/14</strain>
    </source>
</reference>
<comment type="caution">
    <text evidence="1">The sequence shown here is derived from an EMBL/GenBank/DDBJ whole genome shotgun (WGS) entry which is preliminary data.</text>
</comment>